<dbReference type="InterPro" id="IPR030393">
    <property type="entry name" value="G_ENGB_dom"/>
</dbReference>
<dbReference type="SUPFAM" id="SSF52540">
    <property type="entry name" value="P-loop containing nucleoside triphosphate hydrolases"/>
    <property type="match status" value="1"/>
</dbReference>
<accession>A0ABM7W8P3</accession>
<protein>
    <recommendedName>
        <fullName evidence="10">Probable GTP-binding protein EngB</fullName>
    </recommendedName>
</protein>
<dbReference type="RefSeq" id="WP_284154340.1">
    <property type="nucleotide sequence ID" value="NZ_AP025516.1"/>
</dbReference>
<evidence type="ECO:0000256" key="6">
    <source>
        <dbReference type="ARBA" id="ARBA00022842"/>
    </source>
</evidence>
<evidence type="ECO:0000256" key="8">
    <source>
        <dbReference type="ARBA" id="ARBA00023210"/>
    </source>
</evidence>
<dbReference type="Gene3D" id="3.40.50.300">
    <property type="entry name" value="P-loop containing nucleotide triphosphate hydrolases"/>
    <property type="match status" value="1"/>
</dbReference>
<evidence type="ECO:0000256" key="3">
    <source>
        <dbReference type="ARBA" id="ARBA00022618"/>
    </source>
</evidence>
<evidence type="ECO:0000313" key="13">
    <source>
        <dbReference type="Proteomes" id="UP000830055"/>
    </source>
</evidence>
<keyword evidence="5 10" id="KW-0547">Nucleotide-binding</keyword>
<evidence type="ECO:0000256" key="1">
    <source>
        <dbReference type="ARBA" id="ARBA00001946"/>
    </source>
</evidence>
<evidence type="ECO:0000256" key="2">
    <source>
        <dbReference type="ARBA" id="ARBA00009638"/>
    </source>
</evidence>
<name>A0ABM7W8P3_9BACT</name>
<dbReference type="EMBL" id="AP025516">
    <property type="protein sequence ID" value="BDD87305.1"/>
    <property type="molecule type" value="Genomic_DNA"/>
</dbReference>
<feature type="domain" description="EngB-type G" evidence="11">
    <location>
        <begin position="22"/>
        <end position="194"/>
    </location>
</feature>
<comment type="cofactor">
    <cofactor evidence="1">
        <name>Mg(2+)</name>
        <dbReference type="ChEBI" id="CHEBI:18420"/>
    </cofactor>
</comment>
<dbReference type="Pfam" id="PF01926">
    <property type="entry name" value="MMR_HSR1"/>
    <property type="match status" value="1"/>
</dbReference>
<keyword evidence="9 10" id="KW-0131">Cell cycle</keyword>
<dbReference type="PANTHER" id="PTHR11649">
    <property type="entry name" value="MSS1/TRME-RELATED GTP-BINDING PROTEIN"/>
    <property type="match status" value="1"/>
</dbReference>
<keyword evidence="6" id="KW-0460">Magnesium</keyword>
<evidence type="ECO:0000256" key="7">
    <source>
        <dbReference type="ARBA" id="ARBA00023134"/>
    </source>
</evidence>
<sequence>MDYLETTFVISAHRLDQLPTDELPEIAFAGRSNVGKSSLLNTLLNRKQLAKVSSRPGKTTGLNFFLVQQSLYFVDLPGYGYAKVGKEQRFSWGKLISAYLETRKQLAGVVVIMDLRHGVKQLDSELLHWLRRQSIPFLAVYTKADKLSGNERTRQAALLDAGHGISSADRVVFSSVNRLGRELLLEKIQKLGEGSRAS</sequence>
<evidence type="ECO:0000256" key="10">
    <source>
        <dbReference type="HAMAP-Rule" id="MF_00321"/>
    </source>
</evidence>
<comment type="function">
    <text evidence="10">Necessary for normal cell division and for the maintenance of normal septation.</text>
</comment>
<dbReference type="PANTHER" id="PTHR11649:SF13">
    <property type="entry name" value="ENGB-TYPE G DOMAIN-CONTAINING PROTEIN"/>
    <property type="match status" value="1"/>
</dbReference>
<dbReference type="NCBIfam" id="TIGR03598">
    <property type="entry name" value="GTPase_YsxC"/>
    <property type="match status" value="1"/>
</dbReference>
<keyword evidence="13" id="KW-1185">Reference proteome</keyword>
<evidence type="ECO:0000256" key="5">
    <source>
        <dbReference type="ARBA" id="ARBA00022741"/>
    </source>
</evidence>
<reference evidence="12 13" key="1">
    <citation type="submission" date="2022-01" db="EMBL/GenBank/DDBJ databases">
        <title>Desulfofustis limnae sp. nov., a novel mesophilic sulfate-reducing bacterium isolated from marsh soil.</title>
        <authorList>
            <person name="Watanabe M."/>
            <person name="Takahashi A."/>
            <person name="Kojima H."/>
            <person name="Fukui M."/>
        </authorList>
    </citation>
    <scope>NUCLEOTIDE SEQUENCE [LARGE SCALE GENOMIC DNA]</scope>
    <source>
        <strain evidence="12 13">PPLL</strain>
    </source>
</reference>
<gene>
    <name evidence="10 12" type="primary">engB</name>
    <name evidence="12" type="ORF">DPPLL_16700</name>
</gene>
<keyword evidence="8 10" id="KW-0717">Septation</keyword>
<keyword evidence="7 10" id="KW-0342">GTP-binding</keyword>
<proteinExistence type="inferred from homology"/>
<dbReference type="PROSITE" id="PS51706">
    <property type="entry name" value="G_ENGB"/>
    <property type="match status" value="1"/>
</dbReference>
<dbReference type="InterPro" id="IPR019987">
    <property type="entry name" value="GTP-bd_ribosome_bio_YsxC"/>
</dbReference>
<dbReference type="Proteomes" id="UP000830055">
    <property type="component" value="Chromosome"/>
</dbReference>
<keyword evidence="3 10" id="KW-0132">Cell division</keyword>
<dbReference type="HAMAP" id="MF_00321">
    <property type="entry name" value="GTPase_EngB"/>
    <property type="match status" value="1"/>
</dbReference>
<dbReference type="CDD" id="cd01876">
    <property type="entry name" value="YihA_EngB"/>
    <property type="match status" value="1"/>
</dbReference>
<evidence type="ECO:0000256" key="9">
    <source>
        <dbReference type="ARBA" id="ARBA00023306"/>
    </source>
</evidence>
<evidence type="ECO:0000259" key="11">
    <source>
        <dbReference type="PROSITE" id="PS51706"/>
    </source>
</evidence>
<dbReference type="InterPro" id="IPR027417">
    <property type="entry name" value="P-loop_NTPase"/>
</dbReference>
<dbReference type="InterPro" id="IPR006073">
    <property type="entry name" value="GTP-bd"/>
</dbReference>
<organism evidence="12 13">
    <name type="scientific">Desulfofustis limnaeus</name>
    <dbReference type="NCBI Taxonomy" id="2740163"/>
    <lineage>
        <taxon>Bacteria</taxon>
        <taxon>Pseudomonadati</taxon>
        <taxon>Thermodesulfobacteriota</taxon>
        <taxon>Desulfobulbia</taxon>
        <taxon>Desulfobulbales</taxon>
        <taxon>Desulfocapsaceae</taxon>
        <taxon>Desulfofustis</taxon>
    </lineage>
</organism>
<keyword evidence="4" id="KW-0479">Metal-binding</keyword>
<evidence type="ECO:0000313" key="12">
    <source>
        <dbReference type="EMBL" id="BDD87305.1"/>
    </source>
</evidence>
<evidence type="ECO:0000256" key="4">
    <source>
        <dbReference type="ARBA" id="ARBA00022723"/>
    </source>
</evidence>
<comment type="similarity">
    <text evidence="2 10">Belongs to the TRAFAC class TrmE-Era-EngA-EngB-Septin-like GTPase superfamily. EngB GTPase family.</text>
</comment>